<dbReference type="GO" id="GO:0016491">
    <property type="term" value="F:oxidoreductase activity"/>
    <property type="evidence" value="ECO:0007669"/>
    <property type="project" value="InterPro"/>
</dbReference>
<dbReference type="InterPro" id="IPR050553">
    <property type="entry name" value="Thioredoxin_ResA/DsbE_sf"/>
</dbReference>
<dbReference type="PANTHER" id="PTHR42852">
    <property type="entry name" value="THIOL:DISULFIDE INTERCHANGE PROTEIN DSBE"/>
    <property type="match status" value="1"/>
</dbReference>
<dbReference type="PROSITE" id="PS51352">
    <property type="entry name" value="THIOREDOXIN_2"/>
    <property type="match status" value="1"/>
</dbReference>
<dbReference type="Proteomes" id="UP000526501">
    <property type="component" value="Unassembled WGS sequence"/>
</dbReference>
<dbReference type="InterPro" id="IPR036249">
    <property type="entry name" value="Thioredoxin-like_sf"/>
</dbReference>
<dbReference type="InterPro" id="IPR013766">
    <property type="entry name" value="Thioredoxin_domain"/>
</dbReference>
<evidence type="ECO:0000259" key="1">
    <source>
        <dbReference type="PROSITE" id="PS51352"/>
    </source>
</evidence>
<protein>
    <submittedName>
        <fullName evidence="2">TlpA family protein disulfide reductase</fullName>
    </submittedName>
</protein>
<feature type="domain" description="Thioredoxin" evidence="1">
    <location>
        <begin position="37"/>
        <end position="175"/>
    </location>
</feature>
<dbReference type="PANTHER" id="PTHR42852:SF17">
    <property type="entry name" value="THIOREDOXIN-LIKE PROTEIN HI_1115"/>
    <property type="match status" value="1"/>
</dbReference>
<comment type="caution">
    <text evidence="2">The sequence shown here is derived from an EMBL/GenBank/DDBJ whole genome shotgun (WGS) entry which is preliminary data.</text>
</comment>
<accession>A0A7X1B8E4</accession>
<dbReference type="Pfam" id="PF00578">
    <property type="entry name" value="AhpC-TSA"/>
    <property type="match status" value="1"/>
</dbReference>
<gene>
    <name evidence="2" type="ORF">H5P27_15495</name>
</gene>
<sequence length="180" mass="19673">MLITLAAGYIGISLGTNDCPSCVIANMFDSSGDASTEDESSQEVVWSVTDLNGQEITNQDLKGKVSVVMYWATWCGGCKKEIPDLVALREEFPSNELEIIGLSFDKEHKDLKTYAEAAGINYRIARITPSVKESLGEADAIPTVFILDQKGRVQFSHSGVIGKTILAERVRSLMPRKNEA</sequence>
<dbReference type="GO" id="GO:0016209">
    <property type="term" value="F:antioxidant activity"/>
    <property type="evidence" value="ECO:0007669"/>
    <property type="project" value="InterPro"/>
</dbReference>
<dbReference type="SUPFAM" id="SSF52833">
    <property type="entry name" value="Thioredoxin-like"/>
    <property type="match status" value="1"/>
</dbReference>
<evidence type="ECO:0000313" key="3">
    <source>
        <dbReference type="Proteomes" id="UP000526501"/>
    </source>
</evidence>
<proteinExistence type="predicted"/>
<reference evidence="2 3" key="1">
    <citation type="submission" date="2020-07" db="EMBL/GenBank/DDBJ databases">
        <authorList>
            <person name="Feng X."/>
        </authorList>
    </citation>
    <scope>NUCLEOTIDE SEQUENCE [LARGE SCALE GENOMIC DNA]</scope>
    <source>
        <strain evidence="2 3">JCM23202</strain>
    </source>
</reference>
<dbReference type="EMBL" id="JACHVC010000013">
    <property type="protein sequence ID" value="MBC2607457.1"/>
    <property type="molecule type" value="Genomic_DNA"/>
</dbReference>
<dbReference type="AlphaFoldDB" id="A0A7X1B8E4"/>
<dbReference type="InterPro" id="IPR000866">
    <property type="entry name" value="AhpC/TSA"/>
</dbReference>
<dbReference type="RefSeq" id="WP_185661346.1">
    <property type="nucleotide sequence ID" value="NZ_CAWPOO010000013.1"/>
</dbReference>
<organism evidence="2 3">
    <name type="scientific">Pelagicoccus albus</name>
    <dbReference type="NCBI Taxonomy" id="415222"/>
    <lineage>
        <taxon>Bacteria</taxon>
        <taxon>Pseudomonadati</taxon>
        <taxon>Verrucomicrobiota</taxon>
        <taxon>Opitutia</taxon>
        <taxon>Puniceicoccales</taxon>
        <taxon>Pelagicoccaceae</taxon>
        <taxon>Pelagicoccus</taxon>
    </lineage>
</organism>
<keyword evidence="3" id="KW-1185">Reference proteome</keyword>
<dbReference type="Gene3D" id="3.40.30.10">
    <property type="entry name" value="Glutaredoxin"/>
    <property type="match status" value="1"/>
</dbReference>
<evidence type="ECO:0000313" key="2">
    <source>
        <dbReference type="EMBL" id="MBC2607457.1"/>
    </source>
</evidence>
<dbReference type="CDD" id="cd02966">
    <property type="entry name" value="TlpA_like_family"/>
    <property type="match status" value="1"/>
</dbReference>
<name>A0A7X1B8E4_9BACT</name>